<reference evidence="2 3" key="1">
    <citation type="submission" date="2019-12" db="EMBL/GenBank/DDBJ databases">
        <title>Genomic-based taxomic classification of the family Erythrobacteraceae.</title>
        <authorList>
            <person name="Xu L."/>
        </authorList>
    </citation>
    <scope>NUCLEOTIDE SEQUENCE [LARGE SCALE GENOMIC DNA]</scope>
    <source>
        <strain evidence="2 3">KCTC 42453</strain>
    </source>
</reference>
<evidence type="ECO:0000256" key="1">
    <source>
        <dbReference type="SAM" id="MobiDB-lite"/>
    </source>
</evidence>
<dbReference type="EMBL" id="WTYL01000001">
    <property type="protein sequence ID" value="MXP43746.1"/>
    <property type="molecule type" value="Genomic_DNA"/>
</dbReference>
<dbReference type="AlphaFoldDB" id="A0A845B0N7"/>
<proteinExistence type="predicted"/>
<dbReference type="OrthoDB" id="7427292at2"/>
<organism evidence="2 3">
    <name type="scientific">Allopontixanthobacter sediminis</name>
    <dbReference type="NCBI Taxonomy" id="1689985"/>
    <lineage>
        <taxon>Bacteria</taxon>
        <taxon>Pseudomonadati</taxon>
        <taxon>Pseudomonadota</taxon>
        <taxon>Alphaproteobacteria</taxon>
        <taxon>Sphingomonadales</taxon>
        <taxon>Erythrobacteraceae</taxon>
        <taxon>Allopontixanthobacter</taxon>
    </lineage>
</organism>
<accession>A0A845B0N7</accession>
<gene>
    <name evidence="2" type="ORF">GRI65_04645</name>
</gene>
<keyword evidence="3" id="KW-1185">Reference proteome</keyword>
<evidence type="ECO:0000313" key="2">
    <source>
        <dbReference type="EMBL" id="MXP43746.1"/>
    </source>
</evidence>
<sequence>MDNVSISLDPRDNLDRPETHAGSGPALEWLELLIGGMTFDLVGLAPGRSVNVPDIRHWVDMPDGTIQTAFDSLFLMPGPHLAGGANTIPVVRTLFELVARFAAEAPPQLRTICWPPAAMATAPDFFRAHAENWQNGGPFPSRLLAGYKQMSDGGLQSEGLAFFTGQEIRIEPDSVGDYPTATQLAGRLVQQLAQHGPLTQSEEVIAPDGGQMRLVPSGNGKFVRVWRS</sequence>
<protein>
    <submittedName>
        <fullName evidence="2">Uncharacterized protein</fullName>
    </submittedName>
</protein>
<feature type="region of interest" description="Disordered" evidence="1">
    <location>
        <begin position="1"/>
        <end position="20"/>
    </location>
</feature>
<dbReference type="RefSeq" id="WP_160755326.1">
    <property type="nucleotide sequence ID" value="NZ_WTYL01000001.1"/>
</dbReference>
<dbReference type="Proteomes" id="UP000431922">
    <property type="component" value="Unassembled WGS sequence"/>
</dbReference>
<evidence type="ECO:0000313" key="3">
    <source>
        <dbReference type="Proteomes" id="UP000431922"/>
    </source>
</evidence>
<name>A0A845B0N7_9SPHN</name>
<comment type="caution">
    <text evidence="2">The sequence shown here is derived from an EMBL/GenBank/DDBJ whole genome shotgun (WGS) entry which is preliminary data.</text>
</comment>
<feature type="compositionally biased region" description="Basic and acidic residues" evidence="1">
    <location>
        <begin position="9"/>
        <end position="19"/>
    </location>
</feature>